<feature type="chain" id="PRO_5047522574" evidence="1">
    <location>
        <begin position="22"/>
        <end position="190"/>
    </location>
</feature>
<evidence type="ECO:0000256" key="1">
    <source>
        <dbReference type="SAM" id="SignalP"/>
    </source>
</evidence>
<evidence type="ECO:0000313" key="4">
    <source>
        <dbReference type="Proteomes" id="UP001558632"/>
    </source>
</evidence>
<keyword evidence="4" id="KW-1185">Reference proteome</keyword>
<name>A0ABR3KLT4_TRISP</name>
<feature type="domain" description="WAP" evidence="2">
    <location>
        <begin position="121"/>
        <end position="164"/>
    </location>
</feature>
<sequence>MNKKYCFALWIFLIHLPGSISVQSANNKSTTTTTTTVALSSCTSDGDCPEKHKCCTRVESRVCLPVQVEHSDVNLNENYSKQAAVVDRVCPDGEKPLKNCYTVRCPYGYYCFYGLCCKHSKAGLCPAAVAGGGEPAGPSCDNDMECPWILKCCVINGNNRCLFPFNYVGGTVGILWPTVTKLRQSNQMKL</sequence>
<dbReference type="Pfam" id="PF00095">
    <property type="entry name" value="WAP"/>
    <property type="match status" value="2"/>
</dbReference>
<protein>
    <submittedName>
        <fullName evidence="3">Uromodulin-like</fullName>
    </submittedName>
</protein>
<organism evidence="3 4">
    <name type="scientific">Trichinella spiralis</name>
    <name type="common">Trichina worm</name>
    <dbReference type="NCBI Taxonomy" id="6334"/>
    <lineage>
        <taxon>Eukaryota</taxon>
        <taxon>Metazoa</taxon>
        <taxon>Ecdysozoa</taxon>
        <taxon>Nematoda</taxon>
        <taxon>Enoplea</taxon>
        <taxon>Dorylaimia</taxon>
        <taxon>Trichinellida</taxon>
        <taxon>Trichinellidae</taxon>
        <taxon>Trichinella</taxon>
    </lineage>
</organism>
<comment type="caution">
    <text evidence="3">The sequence shown here is derived from an EMBL/GenBank/DDBJ whole genome shotgun (WGS) entry which is preliminary data.</text>
</comment>
<dbReference type="InterPro" id="IPR008197">
    <property type="entry name" value="WAP_dom"/>
</dbReference>
<keyword evidence="1" id="KW-0732">Signal</keyword>
<proteinExistence type="predicted"/>
<gene>
    <name evidence="3" type="ORF">TSPI_06450</name>
</gene>
<dbReference type="SUPFAM" id="SSF57256">
    <property type="entry name" value="Elafin-like"/>
    <property type="match status" value="2"/>
</dbReference>
<dbReference type="Gene3D" id="4.10.75.10">
    <property type="entry name" value="Elafin-like"/>
    <property type="match status" value="2"/>
</dbReference>
<feature type="domain" description="WAP" evidence="2">
    <location>
        <begin position="39"/>
        <end position="65"/>
    </location>
</feature>
<feature type="signal peptide" evidence="1">
    <location>
        <begin position="1"/>
        <end position="21"/>
    </location>
</feature>
<evidence type="ECO:0000259" key="2">
    <source>
        <dbReference type="Pfam" id="PF00095"/>
    </source>
</evidence>
<accession>A0ABR3KLT4</accession>
<reference evidence="3 4" key="1">
    <citation type="submission" date="2024-07" db="EMBL/GenBank/DDBJ databases">
        <title>Enhanced genomic and transcriptomic resources for Trichinella pseudospiralis and T. spiralis underpin the discovery of pronounced molecular differences between stages and species.</title>
        <authorList>
            <person name="Pasi K.K."/>
            <person name="La Rosa G."/>
            <person name="Gomez-Morales M.A."/>
            <person name="Tosini F."/>
            <person name="Sumanam S."/>
            <person name="Young N.D."/>
            <person name="Chang B.C."/>
            <person name="Robin G.B."/>
        </authorList>
    </citation>
    <scope>NUCLEOTIDE SEQUENCE [LARGE SCALE GENOMIC DNA]</scope>
    <source>
        <strain evidence="3">ISS534</strain>
    </source>
</reference>
<dbReference type="EMBL" id="JBEUSY010000270">
    <property type="protein sequence ID" value="KAL1239843.1"/>
    <property type="molecule type" value="Genomic_DNA"/>
</dbReference>
<evidence type="ECO:0000313" key="3">
    <source>
        <dbReference type="EMBL" id="KAL1239843.1"/>
    </source>
</evidence>
<dbReference type="Proteomes" id="UP001558632">
    <property type="component" value="Unassembled WGS sequence"/>
</dbReference>
<dbReference type="InterPro" id="IPR036645">
    <property type="entry name" value="Elafin-like_sf"/>
</dbReference>